<dbReference type="InterPro" id="IPR038143">
    <property type="entry name" value="NigD-like_C_dom_sf"/>
</dbReference>
<dbReference type="Pfam" id="PF12667">
    <property type="entry name" value="NigD_N"/>
    <property type="match status" value="1"/>
</dbReference>
<evidence type="ECO:0000259" key="2">
    <source>
        <dbReference type="Pfam" id="PF12667"/>
    </source>
</evidence>
<dbReference type="InterPro" id="IPR038179">
    <property type="entry name" value="NigD-like_N_sf"/>
</dbReference>
<dbReference type="Gene3D" id="2.60.40.2370">
    <property type="entry name" value="NigD-like, C-terminal beta sandwich domain"/>
    <property type="match status" value="1"/>
</dbReference>
<feature type="domain" description="NigD-like C-terminal" evidence="3">
    <location>
        <begin position="114"/>
        <end position="223"/>
    </location>
</feature>
<dbReference type="Proteomes" id="UP000283426">
    <property type="component" value="Unassembled WGS sequence"/>
</dbReference>
<feature type="domain" description="NigD-like N-terminal OB" evidence="2">
    <location>
        <begin position="38"/>
        <end position="102"/>
    </location>
</feature>
<sequence length="245" mass="27574">MRITKKTILAMGLIASSLTLNSCDYNDNNVVLRRPTALVTVYPSAPDGFFMQLDESTSLIPTNMKASPFGDKNVRALVNYTIEERSYGGNRQSVYVNWIDSIRTKQPVMTQGSEEKNAKAFGNDPIEIVRDWVSVAEDGYVTLRIRTLWGGITKHVINLVSGVNKDNVYEFDLRHNAQGDTNGRMGDALIAFDLNSLWKEHPKELKIKLNWLSFSGKKSAELSLKMHTVTSVYNAETPSFLHRIE</sequence>
<proteinExistence type="predicted"/>
<feature type="chain" id="PRO_5019373745" description="NigD-like C-terminal beta sandwich domain-containing protein" evidence="1">
    <location>
        <begin position="23"/>
        <end position="245"/>
    </location>
</feature>
<dbReference type="InterPro" id="IPR024299">
    <property type="entry name" value="NigD-like_OB_dom"/>
</dbReference>
<evidence type="ECO:0000259" key="3">
    <source>
        <dbReference type="Pfam" id="PF17415"/>
    </source>
</evidence>
<dbReference type="EMBL" id="QRYW01000023">
    <property type="protein sequence ID" value="RGV25286.1"/>
    <property type="molecule type" value="Genomic_DNA"/>
</dbReference>
<comment type="caution">
    <text evidence="4">The sequence shown here is derived from an EMBL/GenBank/DDBJ whole genome shotgun (WGS) entry which is preliminary data.</text>
</comment>
<dbReference type="Gene3D" id="2.40.50.500">
    <property type="entry name" value="NigD-like N-terminal OB domain"/>
    <property type="match status" value="1"/>
</dbReference>
<organism evidence="4 5">
    <name type="scientific">Odoribacter splanchnicus</name>
    <dbReference type="NCBI Taxonomy" id="28118"/>
    <lineage>
        <taxon>Bacteria</taxon>
        <taxon>Pseudomonadati</taxon>
        <taxon>Bacteroidota</taxon>
        <taxon>Bacteroidia</taxon>
        <taxon>Bacteroidales</taxon>
        <taxon>Odoribacteraceae</taxon>
        <taxon>Odoribacter</taxon>
    </lineage>
</organism>
<evidence type="ECO:0000313" key="5">
    <source>
        <dbReference type="Proteomes" id="UP000283426"/>
    </source>
</evidence>
<dbReference type="InterPro" id="IPR035376">
    <property type="entry name" value="NigD_C"/>
</dbReference>
<protein>
    <recommendedName>
        <fullName evidence="6">NigD-like C-terminal beta sandwich domain-containing protein</fullName>
    </recommendedName>
</protein>
<evidence type="ECO:0000313" key="4">
    <source>
        <dbReference type="EMBL" id="RGV25286.1"/>
    </source>
</evidence>
<reference evidence="4 5" key="1">
    <citation type="submission" date="2018-08" db="EMBL/GenBank/DDBJ databases">
        <title>A genome reference for cultivated species of the human gut microbiota.</title>
        <authorList>
            <person name="Zou Y."/>
            <person name="Xue W."/>
            <person name="Luo G."/>
        </authorList>
    </citation>
    <scope>NUCLEOTIDE SEQUENCE [LARGE SCALE GENOMIC DNA]</scope>
    <source>
        <strain evidence="4 5">AF14-6AC</strain>
    </source>
</reference>
<keyword evidence="1" id="KW-0732">Signal</keyword>
<dbReference type="AlphaFoldDB" id="A0A412WDH2"/>
<feature type="signal peptide" evidence="1">
    <location>
        <begin position="1"/>
        <end position="22"/>
    </location>
</feature>
<dbReference type="Pfam" id="PF17415">
    <property type="entry name" value="NigD_C"/>
    <property type="match status" value="1"/>
</dbReference>
<evidence type="ECO:0008006" key="6">
    <source>
        <dbReference type="Google" id="ProtNLM"/>
    </source>
</evidence>
<accession>A0A412WDH2</accession>
<evidence type="ECO:0000256" key="1">
    <source>
        <dbReference type="SAM" id="SignalP"/>
    </source>
</evidence>
<name>A0A412WDH2_9BACT</name>
<gene>
    <name evidence="4" type="ORF">DWW24_11425</name>
</gene>